<dbReference type="RefSeq" id="WP_167084084.1">
    <property type="nucleotide sequence ID" value="NZ_BAAADC010000001.1"/>
</dbReference>
<dbReference type="EMBL" id="JAASRM010000001">
    <property type="protein sequence ID" value="NIK89947.1"/>
    <property type="molecule type" value="Genomic_DNA"/>
</dbReference>
<protein>
    <recommendedName>
        <fullName evidence="4">DUF2497 domain-containing protein</fullName>
    </recommendedName>
</protein>
<feature type="region of interest" description="Disordered" evidence="1">
    <location>
        <begin position="24"/>
        <end position="101"/>
    </location>
</feature>
<comment type="caution">
    <text evidence="2">The sequence shown here is derived from an EMBL/GenBank/DDBJ whole genome shotgun (WGS) entry which is preliminary data.</text>
</comment>
<dbReference type="AlphaFoldDB" id="A0A846N4D0"/>
<sequence length="211" mass="23109">MVSSPQHEPTMEEILASIRKIISEDSSEPQAASEAAKEAEPESDILELTHEVPPEPVVEAAPEPVMEEPVLETPAIPEPQPENDVVFEPIDEPEPAPVAEASSDIFSSKTREHLENAFAALDEPEEEEYAAPAYAPSSSASGLSVEAVFERAVNQAFEPVAKQWLGENAPQLIERMKPLIREWMDEHFPALLEGAVRDEVARVAKARGAKR</sequence>
<organism evidence="2 3">
    <name type="scientific">Rhizomicrobium palustre</name>
    <dbReference type="NCBI Taxonomy" id="189966"/>
    <lineage>
        <taxon>Bacteria</taxon>
        <taxon>Pseudomonadati</taxon>
        <taxon>Pseudomonadota</taxon>
        <taxon>Alphaproteobacteria</taxon>
        <taxon>Micropepsales</taxon>
        <taxon>Micropepsaceae</taxon>
        <taxon>Rhizomicrobium</taxon>
    </lineage>
</organism>
<evidence type="ECO:0008006" key="4">
    <source>
        <dbReference type="Google" id="ProtNLM"/>
    </source>
</evidence>
<name>A0A846N4D0_9PROT</name>
<proteinExistence type="predicted"/>
<evidence type="ECO:0000313" key="3">
    <source>
        <dbReference type="Proteomes" id="UP000570514"/>
    </source>
</evidence>
<evidence type="ECO:0000313" key="2">
    <source>
        <dbReference type="EMBL" id="NIK89947.1"/>
    </source>
</evidence>
<dbReference type="Proteomes" id="UP000570514">
    <property type="component" value="Unassembled WGS sequence"/>
</dbReference>
<dbReference type="Pfam" id="PF10691">
    <property type="entry name" value="DUF2497"/>
    <property type="match status" value="1"/>
</dbReference>
<evidence type="ECO:0000256" key="1">
    <source>
        <dbReference type="SAM" id="MobiDB-lite"/>
    </source>
</evidence>
<accession>A0A846N4D0</accession>
<reference evidence="2 3" key="1">
    <citation type="submission" date="2020-03" db="EMBL/GenBank/DDBJ databases">
        <title>Genomic Encyclopedia of Type Strains, Phase IV (KMG-IV): sequencing the most valuable type-strain genomes for metagenomic binning, comparative biology and taxonomic classification.</title>
        <authorList>
            <person name="Goeker M."/>
        </authorList>
    </citation>
    <scope>NUCLEOTIDE SEQUENCE [LARGE SCALE GENOMIC DNA]</scope>
    <source>
        <strain evidence="2 3">DSM 19867</strain>
    </source>
</reference>
<keyword evidence="3" id="KW-1185">Reference proteome</keyword>
<gene>
    <name evidence="2" type="ORF">FHS83_003265</name>
</gene>
<dbReference type="InterPro" id="IPR019632">
    <property type="entry name" value="DUF2497"/>
</dbReference>